<dbReference type="InterPro" id="IPR032508">
    <property type="entry name" value="FecR_C"/>
</dbReference>
<keyword evidence="4" id="KW-1185">Reference proteome</keyword>
<dbReference type="RefSeq" id="WP_166151151.1">
    <property type="nucleotide sequence ID" value="NZ_JAANYN010000015.1"/>
</dbReference>
<dbReference type="Pfam" id="PF04773">
    <property type="entry name" value="FecR"/>
    <property type="match status" value="1"/>
</dbReference>
<reference evidence="3 4" key="1">
    <citation type="submission" date="2020-03" db="EMBL/GenBank/DDBJ databases">
        <title>Cyclobacterium plantarum sp. nov., a marine bacterium isolated from a coastal-marine wetland.</title>
        <authorList>
            <person name="Sanchez-Porro C."/>
            <person name="Ventosa A."/>
            <person name="Amoozegar M."/>
        </authorList>
    </citation>
    <scope>NUCLEOTIDE SEQUENCE [LARGE SCALE GENOMIC DNA]</scope>
    <source>
        <strain evidence="3 4">GBPx2</strain>
    </source>
</reference>
<evidence type="ECO:0000259" key="2">
    <source>
        <dbReference type="Pfam" id="PF16344"/>
    </source>
</evidence>
<dbReference type="Pfam" id="PF16344">
    <property type="entry name" value="FecR_C"/>
    <property type="match status" value="1"/>
</dbReference>
<dbReference type="Gene3D" id="3.55.50.30">
    <property type="match status" value="1"/>
</dbReference>
<evidence type="ECO:0000259" key="1">
    <source>
        <dbReference type="Pfam" id="PF04773"/>
    </source>
</evidence>
<dbReference type="PANTHER" id="PTHR30273:SF2">
    <property type="entry name" value="PROTEIN FECR"/>
    <property type="match status" value="1"/>
</dbReference>
<gene>
    <name evidence="3" type="ORF">G9Q97_22485</name>
</gene>
<feature type="domain" description="FecR protein" evidence="1">
    <location>
        <begin position="144"/>
        <end position="233"/>
    </location>
</feature>
<sequence>MKEEKPDIFSFLISNKDFRDWVLKPNEENAYFWEKWMEENLVHLKEVYKAREFIERLDFKQESLSEEELNLLLGKIIAREPIHSNSFPPQRGYFPIWQKQWFRIAAILVLMVLSSVLMEEIFRNQIIPAESVGIEWKEFHNPRGKKSKITLPDGTLVHLNHESTLRFPKKFLGTSRSVELTGEAFFEVVPNDTLPFIVQAGGLKAEVLGTSFNIQSFDYNPSSSISLVTGKVRVSFQEHQDLDNEILIPGEQLNFDKHQKKAFRSKFDREAVTAWKDGILIFRDSGFENFIKQLERWYGVDFQVYGNTKQKWKVNGRYQDQKLDDILIGLKFVYDIDYKIQGKNVILKVN</sequence>
<name>A0ABX0HHF7_9BACT</name>
<dbReference type="PANTHER" id="PTHR30273">
    <property type="entry name" value="PERIPLASMIC SIGNAL SENSOR AND SIGMA FACTOR ACTIVATOR FECR-RELATED"/>
    <property type="match status" value="1"/>
</dbReference>
<protein>
    <submittedName>
        <fullName evidence="3">DUF4974 domain-containing protein</fullName>
    </submittedName>
</protein>
<dbReference type="Gene3D" id="2.60.120.1440">
    <property type="match status" value="1"/>
</dbReference>
<evidence type="ECO:0000313" key="3">
    <source>
        <dbReference type="EMBL" id="NHE59587.1"/>
    </source>
</evidence>
<dbReference type="InterPro" id="IPR012373">
    <property type="entry name" value="Ferrdict_sens_TM"/>
</dbReference>
<evidence type="ECO:0000313" key="4">
    <source>
        <dbReference type="Proteomes" id="UP000649799"/>
    </source>
</evidence>
<feature type="domain" description="Protein FecR C-terminal" evidence="2">
    <location>
        <begin position="280"/>
        <end position="347"/>
    </location>
</feature>
<organism evidence="3 4">
    <name type="scientific">Cyclobacterium plantarum</name>
    <dbReference type="NCBI Taxonomy" id="2716263"/>
    <lineage>
        <taxon>Bacteria</taxon>
        <taxon>Pseudomonadati</taxon>
        <taxon>Bacteroidota</taxon>
        <taxon>Cytophagia</taxon>
        <taxon>Cytophagales</taxon>
        <taxon>Cyclobacteriaceae</taxon>
        <taxon>Cyclobacterium</taxon>
    </lineage>
</organism>
<proteinExistence type="predicted"/>
<comment type="caution">
    <text evidence="3">The sequence shown here is derived from an EMBL/GenBank/DDBJ whole genome shotgun (WGS) entry which is preliminary data.</text>
</comment>
<dbReference type="PIRSF" id="PIRSF018266">
    <property type="entry name" value="FecR"/>
    <property type="match status" value="1"/>
</dbReference>
<dbReference type="Proteomes" id="UP000649799">
    <property type="component" value="Unassembled WGS sequence"/>
</dbReference>
<dbReference type="EMBL" id="JAANYN010000015">
    <property type="protein sequence ID" value="NHE59587.1"/>
    <property type="molecule type" value="Genomic_DNA"/>
</dbReference>
<dbReference type="InterPro" id="IPR006860">
    <property type="entry name" value="FecR"/>
</dbReference>
<accession>A0ABX0HHF7</accession>